<dbReference type="InterPro" id="IPR036610">
    <property type="entry name" value="PEBP-like_sf"/>
</dbReference>
<protein>
    <submittedName>
        <fullName evidence="2">(Mediterranean fruit fly) hypothetical protein</fullName>
    </submittedName>
</protein>
<evidence type="ECO:0000313" key="3">
    <source>
        <dbReference type="Proteomes" id="UP000606786"/>
    </source>
</evidence>
<dbReference type="CDD" id="cd00866">
    <property type="entry name" value="PEBP_euk"/>
    <property type="match status" value="1"/>
</dbReference>
<dbReference type="Gene3D" id="3.90.280.10">
    <property type="entry name" value="PEBP-like"/>
    <property type="match status" value="1"/>
</dbReference>
<sequence>MLHAINRYLLIFLAVNSVSAEDTEAERLFRDLEIVPDVLDEPPKELLKIEYSNGLNVVGGEELTPTETKDEPKIYWPADPATYYTVVMTNPDIPTRQNPATREWLHWLVVNIPGTDIAQGYVIDPYIGPLNPKRVAWYEMYFSYINNRKSKCSMSL</sequence>
<dbReference type="Pfam" id="PF01161">
    <property type="entry name" value="PBP"/>
    <property type="match status" value="1"/>
</dbReference>
<proteinExistence type="predicted"/>
<dbReference type="PANTHER" id="PTHR11362:SF82">
    <property type="entry name" value="PHOSPHATIDYLETHANOLAMINE-BINDING PROTEIN 4"/>
    <property type="match status" value="1"/>
</dbReference>
<organism evidence="2 3">
    <name type="scientific">Ceratitis capitata</name>
    <name type="common">Mediterranean fruit fly</name>
    <name type="synonym">Tephritis capitata</name>
    <dbReference type="NCBI Taxonomy" id="7213"/>
    <lineage>
        <taxon>Eukaryota</taxon>
        <taxon>Metazoa</taxon>
        <taxon>Ecdysozoa</taxon>
        <taxon>Arthropoda</taxon>
        <taxon>Hexapoda</taxon>
        <taxon>Insecta</taxon>
        <taxon>Pterygota</taxon>
        <taxon>Neoptera</taxon>
        <taxon>Endopterygota</taxon>
        <taxon>Diptera</taxon>
        <taxon>Brachycera</taxon>
        <taxon>Muscomorpha</taxon>
        <taxon>Tephritoidea</taxon>
        <taxon>Tephritidae</taxon>
        <taxon>Ceratitis</taxon>
        <taxon>Ceratitis</taxon>
    </lineage>
</organism>
<dbReference type="EMBL" id="CAJHJT010000012">
    <property type="protein sequence ID" value="CAD7000148.1"/>
    <property type="molecule type" value="Genomic_DNA"/>
</dbReference>
<name>A0A811UPA5_CERCA</name>
<dbReference type="PANTHER" id="PTHR11362">
    <property type="entry name" value="PHOSPHATIDYLETHANOLAMINE-BINDING PROTEIN"/>
    <property type="match status" value="1"/>
</dbReference>
<accession>A0A811UPA5</accession>
<feature type="signal peptide" evidence="1">
    <location>
        <begin position="1"/>
        <end position="20"/>
    </location>
</feature>
<gene>
    <name evidence="2" type="ORF">CCAP1982_LOCUS8641</name>
</gene>
<dbReference type="OrthoDB" id="2506647at2759"/>
<dbReference type="AlphaFoldDB" id="A0A811UPA5"/>
<dbReference type="SUPFAM" id="SSF49777">
    <property type="entry name" value="PEBP-like"/>
    <property type="match status" value="1"/>
</dbReference>
<feature type="chain" id="PRO_5032881969" evidence="1">
    <location>
        <begin position="21"/>
        <end position="156"/>
    </location>
</feature>
<dbReference type="InterPro" id="IPR035810">
    <property type="entry name" value="PEBP_euk"/>
</dbReference>
<evidence type="ECO:0000313" key="2">
    <source>
        <dbReference type="EMBL" id="CAD7000148.1"/>
    </source>
</evidence>
<keyword evidence="3" id="KW-1185">Reference proteome</keyword>
<comment type="caution">
    <text evidence="2">The sequence shown here is derived from an EMBL/GenBank/DDBJ whole genome shotgun (WGS) entry which is preliminary data.</text>
</comment>
<keyword evidence="1" id="KW-0732">Signal</keyword>
<dbReference type="Proteomes" id="UP000606786">
    <property type="component" value="Unassembled WGS sequence"/>
</dbReference>
<dbReference type="InterPro" id="IPR008914">
    <property type="entry name" value="PEBP"/>
</dbReference>
<evidence type="ECO:0000256" key="1">
    <source>
        <dbReference type="SAM" id="SignalP"/>
    </source>
</evidence>
<reference evidence="2" key="1">
    <citation type="submission" date="2020-11" db="EMBL/GenBank/DDBJ databases">
        <authorList>
            <person name="Whitehead M."/>
        </authorList>
    </citation>
    <scope>NUCLEOTIDE SEQUENCE</scope>
    <source>
        <strain evidence="2">EGII</strain>
    </source>
</reference>